<dbReference type="InterPro" id="IPR021385">
    <property type="entry name" value="DUF3017"/>
</dbReference>
<dbReference type="EMBL" id="LR738855">
    <property type="protein sequence ID" value="VZH84616.1"/>
    <property type="molecule type" value="Genomic_DNA"/>
</dbReference>
<evidence type="ECO:0000313" key="4">
    <source>
        <dbReference type="Proteomes" id="UP000423525"/>
    </source>
</evidence>
<dbReference type="Pfam" id="PF11222">
    <property type="entry name" value="DUF3017"/>
    <property type="match status" value="1"/>
</dbReference>
<dbReference type="Proteomes" id="UP000423525">
    <property type="component" value="Chromosome"/>
</dbReference>
<evidence type="ECO:0000313" key="3">
    <source>
        <dbReference type="EMBL" id="VZH84616.1"/>
    </source>
</evidence>
<dbReference type="AlphaFoldDB" id="A0A6I8MAL8"/>
<feature type="transmembrane region" description="Helical" evidence="1">
    <location>
        <begin position="23"/>
        <end position="45"/>
    </location>
</feature>
<gene>
    <name evidence="3" type="ORF">FRC0190_00629</name>
    <name evidence="2" type="ORF">P8T80_03625</name>
</gene>
<accession>A0A6I8MAL8</accession>
<keyword evidence="1" id="KW-0472">Membrane</keyword>
<dbReference type="EMBL" id="JARUHM010000008">
    <property type="protein sequence ID" value="MDT9410476.1"/>
    <property type="molecule type" value="Genomic_DNA"/>
</dbReference>
<keyword evidence="5" id="KW-1185">Reference proteome</keyword>
<evidence type="ECO:0000256" key="1">
    <source>
        <dbReference type="SAM" id="Phobius"/>
    </source>
</evidence>
<proteinExistence type="predicted"/>
<evidence type="ECO:0000313" key="2">
    <source>
        <dbReference type="EMBL" id="MDT9410476.1"/>
    </source>
</evidence>
<sequence>MPRLSPFDNPHDVGRKESPIPSYLQYIAVAAFVGIVVSSGIFAFTEHWRRATFALGVALLFLVVLRVVCDSKILGVLAVRSVIFDVVFSLVVGGMMVFLSYSIDSLGS</sequence>
<feature type="transmembrane region" description="Helical" evidence="1">
    <location>
        <begin position="81"/>
        <end position="103"/>
    </location>
</feature>
<keyword evidence="1" id="KW-1133">Transmembrane helix</keyword>
<evidence type="ECO:0000313" key="5">
    <source>
        <dbReference type="Proteomes" id="UP001265983"/>
    </source>
</evidence>
<reference evidence="2 5" key="2">
    <citation type="submission" date="2023-03" db="EMBL/GenBank/DDBJ databases">
        <title>Whole genome sequence of the first Corynebacterium rouxii strains isolated in Brazil: a recent member of Corynebacterium diphtheriae complex.</title>
        <authorList>
            <person name="Vieira V."/>
            <person name="Ramos J.N."/>
            <person name="Araujo M.R.B."/>
            <person name="Baio P.V."/>
            <person name="Sant'Anna L.O."/>
            <person name="Veras J.F.C."/>
            <person name="Vieira E.M.D."/>
            <person name="Sousa M.A.B."/>
            <person name="Camargo C.H."/>
            <person name="Sacchi C.T."/>
            <person name="Campos K.R."/>
            <person name="Santos M.B.N."/>
            <person name="Bokermann S."/>
            <person name="Alvim L.B."/>
            <person name="Santos L.S."/>
            <person name="Mattos-Guaraldi A.L."/>
        </authorList>
    </citation>
    <scope>NUCLEOTIDE SEQUENCE [LARGE SCALE GENOMIC DNA]</scope>
    <source>
        <strain evidence="2 5">70862</strain>
    </source>
</reference>
<feature type="transmembrane region" description="Helical" evidence="1">
    <location>
        <begin position="51"/>
        <end position="69"/>
    </location>
</feature>
<name>A0A6I8MAL8_9CORY</name>
<organism evidence="3 4">
    <name type="scientific">Corynebacterium rouxii</name>
    <dbReference type="NCBI Taxonomy" id="2719119"/>
    <lineage>
        <taxon>Bacteria</taxon>
        <taxon>Bacillati</taxon>
        <taxon>Actinomycetota</taxon>
        <taxon>Actinomycetes</taxon>
        <taxon>Mycobacteriales</taxon>
        <taxon>Corynebacteriaceae</taxon>
        <taxon>Corynebacterium</taxon>
    </lineage>
</organism>
<dbReference type="KEGG" id="crf:FRC0190_00629"/>
<keyword evidence="1" id="KW-0812">Transmembrane</keyword>
<protein>
    <submittedName>
        <fullName evidence="2">DUF3017 domain-containing protein</fullName>
    </submittedName>
</protein>
<reference evidence="3 4" key="1">
    <citation type="submission" date="2019-11" db="EMBL/GenBank/DDBJ databases">
        <authorList>
            <person name="Brisse S."/>
        </authorList>
    </citation>
    <scope>NUCLEOTIDE SEQUENCE [LARGE SCALE GENOMIC DNA]</scope>
    <source>
        <strain evidence="3">FRC0190</strain>
    </source>
</reference>
<dbReference type="RefSeq" id="WP_155871807.1">
    <property type="nucleotide sequence ID" value="NZ_CP168248.1"/>
</dbReference>
<dbReference type="Proteomes" id="UP001265983">
    <property type="component" value="Unassembled WGS sequence"/>
</dbReference>